<dbReference type="SUPFAM" id="SSF111126">
    <property type="entry name" value="Ligand-binding domain in the NO signalling and Golgi transport"/>
    <property type="match status" value="1"/>
</dbReference>
<evidence type="ECO:0000256" key="1">
    <source>
        <dbReference type="ARBA" id="ARBA00022741"/>
    </source>
</evidence>
<dbReference type="InterPro" id="IPR004096">
    <property type="entry name" value="V4R"/>
</dbReference>
<dbReference type="GO" id="GO:0000160">
    <property type="term" value="P:phosphorelay signal transduction system"/>
    <property type="evidence" value="ECO:0007669"/>
    <property type="project" value="UniProtKB-KW"/>
</dbReference>
<dbReference type="InterPro" id="IPR003593">
    <property type="entry name" value="AAA+_ATPase"/>
</dbReference>
<dbReference type="Proteomes" id="UP000321464">
    <property type="component" value="Unassembled WGS sequence"/>
</dbReference>
<dbReference type="EMBL" id="BJYR01000018">
    <property type="protein sequence ID" value="GEO00840.1"/>
    <property type="molecule type" value="Genomic_DNA"/>
</dbReference>
<dbReference type="RefSeq" id="WP_147160176.1">
    <property type="nucleotide sequence ID" value="NZ_BJYR01000018.1"/>
</dbReference>
<dbReference type="Gene3D" id="1.10.10.60">
    <property type="entry name" value="Homeodomain-like"/>
    <property type="match status" value="1"/>
</dbReference>
<organism evidence="7 8">
    <name type="scientific">Novosphingobium sediminis</name>
    <dbReference type="NCBI Taxonomy" id="707214"/>
    <lineage>
        <taxon>Bacteria</taxon>
        <taxon>Pseudomonadati</taxon>
        <taxon>Pseudomonadota</taxon>
        <taxon>Alphaproteobacteria</taxon>
        <taxon>Sphingomonadales</taxon>
        <taxon>Sphingomonadaceae</taxon>
        <taxon>Novosphingobium</taxon>
    </lineage>
</organism>
<name>A0A512AM95_9SPHN</name>
<dbReference type="CDD" id="cd00009">
    <property type="entry name" value="AAA"/>
    <property type="match status" value="1"/>
</dbReference>
<gene>
    <name evidence="7" type="ORF">NSE01_26720</name>
</gene>
<dbReference type="AlphaFoldDB" id="A0A512AM95"/>
<dbReference type="GO" id="GO:0005524">
    <property type="term" value="F:ATP binding"/>
    <property type="evidence" value="ECO:0007669"/>
    <property type="project" value="UniProtKB-KW"/>
</dbReference>
<dbReference type="InterPro" id="IPR009057">
    <property type="entry name" value="Homeodomain-like_sf"/>
</dbReference>
<dbReference type="OrthoDB" id="7324976at2"/>
<dbReference type="SMART" id="SM00382">
    <property type="entry name" value="AAA"/>
    <property type="match status" value="1"/>
</dbReference>
<keyword evidence="4" id="KW-0805">Transcription regulation</keyword>
<dbReference type="SMART" id="SM00989">
    <property type="entry name" value="V4R"/>
    <property type="match status" value="1"/>
</dbReference>
<sequence>MKAAPAPDAPGEAAEWFGVDIDQLSGRLRFSPDDAHIWLESERMVLLHLSALSSLRRELIETAGIEAARRMLYRVGQVSGTLDASIARRAMPHAGPIEAFNAGPRLHAIEGMVVPEAVSVELDAETGFHIGEYIWRYSAEADAQIAAFGIGGEPSCWMLNGYASAYSSAFMGQPIIYREVECRAMGAPHCRIVGKPAALWEDEGLGGEHLDADIGFDLRDTWLGERIGRSSVGEAPLWQEEGLVGESPAFVAMISTVRQIAATNAPVLVLGEPGVGKKSIGQMIHRLSGRSARPLLVVNCARQDSEELALDLFGRERTTSDPARPGKLERINGGTLLLEDIQAISPQLQARLAQLMVEGQMARLGAGQPRAIDIRVIACANDELAAAVRSGRFRQDLYYKLSVCPVAVPPLRDRKADLPMLIRHFVELHATRHGKSLGGLTMDAASYLLNHEFPGNIAEMEAMMERAVIMAPADGMIRTHHLLSVADLHQPSFFRVSEAGALVHAEPDESTAISTQTEKLLRGKFNLEEFEADLIQRAVAQANGNLSQAARMLGITRPQLAYRYARIRGES</sequence>
<dbReference type="InterPro" id="IPR010523">
    <property type="entry name" value="XylR_N"/>
</dbReference>
<evidence type="ECO:0000313" key="8">
    <source>
        <dbReference type="Proteomes" id="UP000321464"/>
    </source>
</evidence>
<dbReference type="Pfam" id="PF25601">
    <property type="entry name" value="AAA_lid_14"/>
    <property type="match status" value="1"/>
</dbReference>
<dbReference type="GO" id="GO:0043565">
    <property type="term" value="F:sequence-specific DNA binding"/>
    <property type="evidence" value="ECO:0007669"/>
    <property type="project" value="InterPro"/>
</dbReference>
<reference evidence="7 8" key="1">
    <citation type="submission" date="2019-07" db="EMBL/GenBank/DDBJ databases">
        <title>Whole genome shotgun sequence of Novosphingobium sediminis NBRC 106119.</title>
        <authorList>
            <person name="Hosoyama A."/>
            <person name="Uohara A."/>
            <person name="Ohji S."/>
            <person name="Ichikawa N."/>
        </authorList>
    </citation>
    <scope>NUCLEOTIDE SEQUENCE [LARGE SCALE GENOMIC DNA]</scope>
    <source>
        <strain evidence="7 8">NBRC 106119</strain>
    </source>
</reference>
<evidence type="ECO:0000256" key="4">
    <source>
        <dbReference type="ARBA" id="ARBA00023015"/>
    </source>
</evidence>
<evidence type="ECO:0000259" key="6">
    <source>
        <dbReference type="PROSITE" id="PS50045"/>
    </source>
</evidence>
<evidence type="ECO:0000256" key="2">
    <source>
        <dbReference type="ARBA" id="ARBA00022840"/>
    </source>
</evidence>
<dbReference type="InterPro" id="IPR058031">
    <property type="entry name" value="AAA_lid_NorR"/>
</dbReference>
<dbReference type="InterPro" id="IPR002197">
    <property type="entry name" value="HTH_Fis"/>
</dbReference>
<dbReference type="SUPFAM" id="SSF52540">
    <property type="entry name" value="P-loop containing nucleoside triphosphate hydrolases"/>
    <property type="match status" value="1"/>
</dbReference>
<keyword evidence="8" id="KW-1185">Reference proteome</keyword>
<dbReference type="InterPro" id="IPR024096">
    <property type="entry name" value="NO_sig/Golgi_transp_ligand-bd"/>
</dbReference>
<dbReference type="PANTHER" id="PTHR32071">
    <property type="entry name" value="TRANSCRIPTIONAL REGULATORY PROTEIN"/>
    <property type="match status" value="1"/>
</dbReference>
<dbReference type="Pfam" id="PF02954">
    <property type="entry name" value="HTH_8"/>
    <property type="match status" value="1"/>
</dbReference>
<evidence type="ECO:0000313" key="7">
    <source>
        <dbReference type="EMBL" id="GEO00840.1"/>
    </source>
</evidence>
<comment type="caution">
    <text evidence="7">The sequence shown here is derived from an EMBL/GenBank/DDBJ whole genome shotgun (WGS) entry which is preliminary data.</text>
</comment>
<dbReference type="InterPro" id="IPR027417">
    <property type="entry name" value="P-loop_NTPase"/>
</dbReference>
<dbReference type="Pfam" id="PF00158">
    <property type="entry name" value="Sigma54_activat"/>
    <property type="match status" value="1"/>
</dbReference>
<proteinExistence type="predicted"/>
<dbReference type="Gene3D" id="3.40.50.300">
    <property type="entry name" value="P-loop containing nucleotide triphosphate hydrolases"/>
    <property type="match status" value="1"/>
</dbReference>
<dbReference type="GO" id="GO:0006355">
    <property type="term" value="P:regulation of DNA-templated transcription"/>
    <property type="evidence" value="ECO:0007669"/>
    <property type="project" value="InterPro"/>
</dbReference>
<dbReference type="Pfam" id="PF02830">
    <property type="entry name" value="V4R"/>
    <property type="match status" value="1"/>
</dbReference>
<evidence type="ECO:0000256" key="3">
    <source>
        <dbReference type="ARBA" id="ARBA00023012"/>
    </source>
</evidence>
<dbReference type="InterPro" id="IPR002078">
    <property type="entry name" value="Sigma_54_int"/>
</dbReference>
<accession>A0A512AM95</accession>
<protein>
    <submittedName>
        <fullName evidence="7">Sigma-54-dependent Fis family transcriptional regulator</fullName>
    </submittedName>
</protein>
<dbReference type="SUPFAM" id="SSF46689">
    <property type="entry name" value="Homeodomain-like"/>
    <property type="match status" value="1"/>
</dbReference>
<keyword evidence="5" id="KW-0804">Transcription</keyword>
<keyword evidence="1" id="KW-0547">Nucleotide-binding</keyword>
<dbReference type="Pfam" id="PF06505">
    <property type="entry name" value="XylR_N"/>
    <property type="match status" value="1"/>
</dbReference>
<keyword evidence="2" id="KW-0067">ATP-binding</keyword>
<dbReference type="Gene3D" id="1.10.8.60">
    <property type="match status" value="1"/>
</dbReference>
<feature type="domain" description="Sigma-54 factor interaction" evidence="6">
    <location>
        <begin position="243"/>
        <end position="469"/>
    </location>
</feature>
<dbReference type="Gene3D" id="3.30.1380.20">
    <property type="entry name" value="Trafficking protein particle complex subunit 3"/>
    <property type="match status" value="1"/>
</dbReference>
<dbReference type="PROSITE" id="PS50045">
    <property type="entry name" value="SIGMA54_INTERACT_4"/>
    <property type="match status" value="1"/>
</dbReference>
<dbReference type="PRINTS" id="PR01590">
    <property type="entry name" value="HTHFIS"/>
</dbReference>
<keyword evidence="3" id="KW-0902">Two-component regulatory system</keyword>
<evidence type="ECO:0000256" key="5">
    <source>
        <dbReference type="ARBA" id="ARBA00023163"/>
    </source>
</evidence>